<dbReference type="GO" id="GO:0005815">
    <property type="term" value="C:microtubule organizing center"/>
    <property type="evidence" value="ECO:0007669"/>
    <property type="project" value="TreeGrafter"/>
</dbReference>
<keyword evidence="2" id="KW-1185">Reference proteome</keyword>
<sequence>MNFSECFQQTSDLVAYSPDGNFVANAVQYRLVVRDAETLQVARMFTCVDVLQFLQWSPDSQFILCALYDRGIIQIWNIEHSEWNCKIDEGSAGLIDACWSSDSRHILTTWQFYLRITVWSLAAKTVSYIKYPKNCPKNKSFSRDGKFLALLERRDFQDCISIFNVNSNWQLHKHFQCETEDANGIEWIPDGSGVVVWESLIPNNLIVYDMQGVKKANFQPTSSTAGFRCLQFDKSASLLAAGSFDGRLFILNTVTWKALCIRGHETEIDSVDTIVYRQENKTPDLSLKDLKSIRQSMQSHYALVDDKKTELPLKEICEQTEVATGISRLGFSHNSQFLYTVNDAHPQCLFIWKISEIFKLHSVLIHKESITDIAWDPNETRLALATTCNNLFMWSPSGSLCVRIPSTPNIMNVSGLCWNKNSKSLALMGSGSYCVCFFSSDKRLSEA</sequence>
<dbReference type="EMBL" id="CAJFCJ010000009">
    <property type="protein sequence ID" value="CAD5118585.1"/>
    <property type="molecule type" value="Genomic_DNA"/>
</dbReference>
<dbReference type="OrthoDB" id="308690at2759"/>
<dbReference type="AlphaFoldDB" id="A0A7I8VQS0"/>
<dbReference type="SMART" id="SM00320">
    <property type="entry name" value="WD40"/>
    <property type="match status" value="4"/>
</dbReference>
<protein>
    <submittedName>
        <fullName evidence="1">DgyrCDS7273</fullName>
    </submittedName>
</protein>
<dbReference type="InterPro" id="IPR001680">
    <property type="entry name" value="WD40_rpt"/>
</dbReference>
<dbReference type="PANTHER" id="PTHR16220">
    <property type="entry name" value="WD REPEAT PROTEIN 8-RELATED"/>
    <property type="match status" value="1"/>
</dbReference>
<evidence type="ECO:0000313" key="2">
    <source>
        <dbReference type="Proteomes" id="UP000549394"/>
    </source>
</evidence>
<dbReference type="SUPFAM" id="SSF50998">
    <property type="entry name" value="Quinoprotein alcohol dehydrogenase-like"/>
    <property type="match status" value="1"/>
</dbReference>
<dbReference type="Proteomes" id="UP000549394">
    <property type="component" value="Unassembled WGS sequence"/>
</dbReference>
<dbReference type="Gene3D" id="2.130.10.10">
    <property type="entry name" value="YVTN repeat-like/Quinoprotein amine dehydrogenase"/>
    <property type="match status" value="3"/>
</dbReference>
<reference evidence="1 2" key="1">
    <citation type="submission" date="2020-08" db="EMBL/GenBank/DDBJ databases">
        <authorList>
            <person name="Hejnol A."/>
        </authorList>
    </citation>
    <scope>NUCLEOTIDE SEQUENCE [LARGE SCALE GENOMIC DNA]</scope>
</reference>
<accession>A0A7I8VQS0</accession>
<gene>
    <name evidence="1" type="ORF">DGYR_LOCUS6940</name>
</gene>
<name>A0A7I8VQS0_9ANNE</name>
<dbReference type="GO" id="GO:1990811">
    <property type="term" value="C:MWP complex"/>
    <property type="evidence" value="ECO:0007669"/>
    <property type="project" value="TreeGrafter"/>
</dbReference>
<dbReference type="InterPro" id="IPR011047">
    <property type="entry name" value="Quinoprotein_ADH-like_sf"/>
</dbReference>
<dbReference type="InterPro" id="IPR015943">
    <property type="entry name" value="WD40/YVTN_repeat-like_dom_sf"/>
</dbReference>
<comment type="caution">
    <text evidence="1">The sequence shown here is derived from an EMBL/GenBank/DDBJ whole genome shotgun (WGS) entry which is preliminary data.</text>
</comment>
<dbReference type="PANTHER" id="PTHR16220:SF0">
    <property type="entry name" value="WD REPEAT-CONTAINING PROTEIN WRAP73"/>
    <property type="match status" value="1"/>
</dbReference>
<evidence type="ECO:0000313" key="1">
    <source>
        <dbReference type="EMBL" id="CAD5118585.1"/>
    </source>
</evidence>
<dbReference type="InterPro" id="IPR052778">
    <property type="entry name" value="Centrosome-WD_assoc"/>
</dbReference>
<proteinExistence type="predicted"/>
<organism evidence="1 2">
    <name type="scientific">Dimorphilus gyrociliatus</name>
    <dbReference type="NCBI Taxonomy" id="2664684"/>
    <lineage>
        <taxon>Eukaryota</taxon>
        <taxon>Metazoa</taxon>
        <taxon>Spiralia</taxon>
        <taxon>Lophotrochozoa</taxon>
        <taxon>Annelida</taxon>
        <taxon>Polychaeta</taxon>
        <taxon>Polychaeta incertae sedis</taxon>
        <taxon>Dinophilidae</taxon>
        <taxon>Dimorphilus</taxon>
    </lineage>
</organism>